<keyword evidence="3" id="KW-1185">Reference proteome</keyword>
<dbReference type="PROSITE" id="PS01332">
    <property type="entry name" value="HTH_RRF2_1"/>
    <property type="match status" value="1"/>
</dbReference>
<keyword evidence="1" id="KW-0238">DNA-binding</keyword>
<dbReference type="InterPro" id="IPR030489">
    <property type="entry name" value="TR_Rrf2-type_CS"/>
</dbReference>
<evidence type="ECO:0000256" key="1">
    <source>
        <dbReference type="ARBA" id="ARBA00023125"/>
    </source>
</evidence>
<organism evidence="2 3">
    <name type="scientific">Motilibacter deserti</name>
    <dbReference type="NCBI Taxonomy" id="2714956"/>
    <lineage>
        <taxon>Bacteria</taxon>
        <taxon>Bacillati</taxon>
        <taxon>Actinomycetota</taxon>
        <taxon>Actinomycetes</taxon>
        <taxon>Motilibacterales</taxon>
        <taxon>Motilibacteraceae</taxon>
        <taxon>Motilibacter</taxon>
    </lineage>
</organism>
<evidence type="ECO:0000313" key="2">
    <source>
        <dbReference type="EMBL" id="NHC12628.1"/>
    </source>
</evidence>
<dbReference type="InterPro" id="IPR036390">
    <property type="entry name" value="WH_DNA-bd_sf"/>
</dbReference>
<dbReference type="PANTHER" id="PTHR33221:SF5">
    <property type="entry name" value="HTH-TYPE TRANSCRIPTIONAL REGULATOR ISCR"/>
    <property type="match status" value="1"/>
</dbReference>
<name>A0ABX0GP62_9ACTN</name>
<dbReference type="NCBIfam" id="TIGR00738">
    <property type="entry name" value="rrf2_super"/>
    <property type="match status" value="1"/>
</dbReference>
<dbReference type="InterPro" id="IPR036388">
    <property type="entry name" value="WH-like_DNA-bd_sf"/>
</dbReference>
<dbReference type="InterPro" id="IPR000944">
    <property type="entry name" value="Tscrpt_reg_Rrf2"/>
</dbReference>
<comment type="caution">
    <text evidence="2">The sequence shown here is derived from an EMBL/GenBank/DDBJ whole genome shotgun (WGS) entry which is preliminary data.</text>
</comment>
<dbReference type="EMBL" id="JAANNP010000001">
    <property type="protein sequence ID" value="NHC12628.1"/>
    <property type="molecule type" value="Genomic_DNA"/>
</dbReference>
<reference evidence="2 3" key="1">
    <citation type="submission" date="2020-03" db="EMBL/GenBank/DDBJ databases">
        <title>Two novel Motilibacter sp.</title>
        <authorList>
            <person name="Liu S."/>
        </authorList>
    </citation>
    <scope>NUCLEOTIDE SEQUENCE [LARGE SCALE GENOMIC DNA]</scope>
    <source>
        <strain evidence="2 3">E257</strain>
    </source>
</reference>
<dbReference type="Proteomes" id="UP000800981">
    <property type="component" value="Unassembled WGS sequence"/>
</dbReference>
<sequence>MDISAKADYAVRALLALADSGEDPVPVEALARTQSLPRKFLEAILRDLRRAGIVRSHRGSEGGYVLSRPAEEIMLGAVLRAVDGPLAEVRGLRPDQTEYDGVAAHLPEVWVAVRASLRHVLDETSLRHVLTGDLPGHVRELVDEPGAWAPR</sequence>
<dbReference type="Pfam" id="PF02082">
    <property type="entry name" value="Rrf2"/>
    <property type="match status" value="1"/>
</dbReference>
<dbReference type="Gene3D" id="1.10.10.10">
    <property type="entry name" value="Winged helix-like DNA-binding domain superfamily/Winged helix DNA-binding domain"/>
    <property type="match status" value="1"/>
</dbReference>
<protein>
    <submittedName>
        <fullName evidence="2">Rrf2 family transcriptional regulator</fullName>
    </submittedName>
</protein>
<dbReference type="PANTHER" id="PTHR33221">
    <property type="entry name" value="WINGED HELIX-TURN-HELIX TRANSCRIPTIONAL REGULATOR, RRF2 FAMILY"/>
    <property type="match status" value="1"/>
</dbReference>
<dbReference type="SUPFAM" id="SSF46785">
    <property type="entry name" value="Winged helix' DNA-binding domain"/>
    <property type="match status" value="1"/>
</dbReference>
<dbReference type="PROSITE" id="PS51197">
    <property type="entry name" value="HTH_RRF2_2"/>
    <property type="match status" value="1"/>
</dbReference>
<accession>A0ABX0GP62</accession>
<proteinExistence type="predicted"/>
<gene>
    <name evidence="2" type="ORF">G9H71_02380</name>
</gene>
<evidence type="ECO:0000313" key="3">
    <source>
        <dbReference type="Proteomes" id="UP000800981"/>
    </source>
</evidence>
<dbReference type="RefSeq" id="WP_166277214.1">
    <property type="nucleotide sequence ID" value="NZ_JAANNP010000001.1"/>
</dbReference>